<evidence type="ECO:0000256" key="6">
    <source>
        <dbReference type="ARBA" id="ARBA00022475"/>
    </source>
</evidence>
<dbReference type="SUPFAM" id="SSF56784">
    <property type="entry name" value="HAD-like"/>
    <property type="match status" value="1"/>
</dbReference>
<dbReference type="GO" id="GO:0005524">
    <property type="term" value="F:ATP binding"/>
    <property type="evidence" value="ECO:0007669"/>
    <property type="project" value="UniProtKB-UniRule"/>
</dbReference>
<comment type="catalytic activity">
    <reaction evidence="17 22">
        <text>ATP + H2O + phospholipidSide 1 = ADP + phosphate + phospholipidSide 2.</text>
        <dbReference type="EC" id="7.6.2.1"/>
    </reaction>
</comment>
<dbReference type="InterPro" id="IPR044492">
    <property type="entry name" value="P_typ_ATPase_HD_dom"/>
</dbReference>
<feature type="transmembrane region" description="Helical" evidence="22">
    <location>
        <begin position="988"/>
        <end position="1009"/>
    </location>
</feature>
<evidence type="ECO:0000256" key="4">
    <source>
        <dbReference type="ARBA" id="ARBA00004555"/>
    </source>
</evidence>
<keyword evidence="15" id="KW-0333">Golgi apparatus</keyword>
<keyword evidence="16 22" id="KW-0472">Membrane</keyword>
<dbReference type="EC" id="7.6.2.1" evidence="22"/>
<evidence type="ECO:0000256" key="21">
    <source>
        <dbReference type="PIRSR" id="PIRSR606539-3"/>
    </source>
</evidence>
<feature type="domain" description="P-type ATPase A" evidence="24">
    <location>
        <begin position="135"/>
        <end position="229"/>
    </location>
</feature>
<dbReference type="AlphaFoldDB" id="A0A6F9D6H9"/>
<feature type="domain" description="P-type ATPase C-terminal" evidence="26">
    <location>
        <begin position="839"/>
        <end position="1090"/>
    </location>
</feature>
<dbReference type="GO" id="GO:0016887">
    <property type="term" value="F:ATP hydrolysis activity"/>
    <property type="evidence" value="ECO:0007669"/>
    <property type="project" value="InterPro"/>
</dbReference>
<dbReference type="InterPro" id="IPR023299">
    <property type="entry name" value="ATPase_P-typ_cyto_dom_N"/>
</dbReference>
<dbReference type="GO" id="GO:0005886">
    <property type="term" value="C:plasma membrane"/>
    <property type="evidence" value="ECO:0007669"/>
    <property type="project" value="UniProtKB-SubCell"/>
</dbReference>
<keyword evidence="9 21" id="KW-0479">Metal-binding</keyword>
<dbReference type="GO" id="GO:0005802">
    <property type="term" value="C:trans-Golgi network"/>
    <property type="evidence" value="ECO:0007669"/>
    <property type="project" value="TreeGrafter"/>
</dbReference>
<dbReference type="InterPro" id="IPR032630">
    <property type="entry name" value="P_typ_ATPase_c"/>
</dbReference>
<evidence type="ECO:0000256" key="11">
    <source>
        <dbReference type="ARBA" id="ARBA00022840"/>
    </source>
</evidence>
<evidence type="ECO:0000256" key="18">
    <source>
        <dbReference type="ARBA" id="ARBA00051303"/>
    </source>
</evidence>
<evidence type="ECO:0000256" key="16">
    <source>
        <dbReference type="ARBA" id="ARBA00023136"/>
    </source>
</evidence>
<dbReference type="PANTHER" id="PTHR24092:SF150">
    <property type="entry name" value="PHOSPHOLIPID-TRANSPORTING ATPASE"/>
    <property type="match status" value="1"/>
</dbReference>
<organism evidence="27">
    <name type="scientific">Phallusia mammillata</name>
    <dbReference type="NCBI Taxonomy" id="59560"/>
    <lineage>
        <taxon>Eukaryota</taxon>
        <taxon>Metazoa</taxon>
        <taxon>Chordata</taxon>
        <taxon>Tunicata</taxon>
        <taxon>Ascidiacea</taxon>
        <taxon>Phlebobranchia</taxon>
        <taxon>Ascidiidae</taxon>
        <taxon>Phallusia</taxon>
    </lineage>
</organism>
<feature type="transmembrane region" description="Helical" evidence="22">
    <location>
        <begin position="957"/>
        <end position="976"/>
    </location>
</feature>
<evidence type="ECO:0000256" key="9">
    <source>
        <dbReference type="ARBA" id="ARBA00022723"/>
    </source>
</evidence>
<feature type="binding site" evidence="20">
    <location>
        <position position="518"/>
    </location>
    <ligand>
        <name>ATP</name>
        <dbReference type="ChEBI" id="CHEBI:30616"/>
    </ligand>
</feature>
<dbReference type="SUPFAM" id="SSF81653">
    <property type="entry name" value="Calcium ATPase, transduction domain A"/>
    <property type="match status" value="1"/>
</dbReference>
<dbReference type="InterPro" id="IPR032631">
    <property type="entry name" value="P-type_ATPase_N"/>
</dbReference>
<evidence type="ECO:0000256" key="23">
    <source>
        <dbReference type="SAM" id="MobiDB-lite"/>
    </source>
</evidence>
<feature type="transmembrane region" description="Helical" evidence="22">
    <location>
        <begin position="80"/>
        <end position="97"/>
    </location>
</feature>
<feature type="transmembrane region" description="Helical" evidence="22">
    <location>
        <begin position="879"/>
        <end position="899"/>
    </location>
</feature>
<feature type="transmembrane region" description="Helical" evidence="22">
    <location>
        <begin position="304"/>
        <end position="325"/>
    </location>
</feature>
<feature type="domain" description="P-type ATPase N-terminal" evidence="25">
    <location>
        <begin position="44"/>
        <end position="106"/>
    </location>
</feature>
<feature type="transmembrane region" description="Helical" evidence="22">
    <location>
        <begin position="345"/>
        <end position="368"/>
    </location>
</feature>
<dbReference type="PROSITE" id="PS00154">
    <property type="entry name" value="ATPASE_E1_E2"/>
    <property type="match status" value="1"/>
</dbReference>
<dbReference type="Gene3D" id="3.40.1110.10">
    <property type="entry name" value="Calcium-transporting ATPase, cytoplasmic domain N"/>
    <property type="match status" value="1"/>
</dbReference>
<keyword evidence="13 22" id="KW-1278">Translocase</keyword>
<dbReference type="SFLD" id="SFLDG00002">
    <property type="entry name" value="C1.7:_P-type_atpase_like"/>
    <property type="match status" value="1"/>
</dbReference>
<dbReference type="GO" id="GO:0000287">
    <property type="term" value="F:magnesium ion binding"/>
    <property type="evidence" value="ECO:0007669"/>
    <property type="project" value="UniProtKB-UniRule"/>
</dbReference>
<dbReference type="InterPro" id="IPR023298">
    <property type="entry name" value="ATPase_P-typ_TM_dom_sf"/>
</dbReference>
<evidence type="ECO:0000259" key="24">
    <source>
        <dbReference type="Pfam" id="PF00122"/>
    </source>
</evidence>
<evidence type="ECO:0000256" key="7">
    <source>
        <dbReference type="ARBA" id="ARBA00022553"/>
    </source>
</evidence>
<feature type="binding site" evidence="20">
    <location>
        <position position="793"/>
    </location>
    <ligand>
        <name>ATP</name>
        <dbReference type="ChEBI" id="CHEBI:30616"/>
    </ligand>
</feature>
<dbReference type="InterPro" id="IPR036412">
    <property type="entry name" value="HAD-like_sf"/>
</dbReference>
<keyword evidence="8 22" id="KW-0812">Transmembrane</keyword>
<keyword evidence="11 20" id="KW-0067">ATP-binding</keyword>
<dbReference type="NCBIfam" id="TIGR01652">
    <property type="entry name" value="ATPase-Plipid"/>
    <property type="match status" value="1"/>
</dbReference>
<feature type="binding site" evidence="21">
    <location>
        <position position="416"/>
    </location>
    <ligand>
        <name>Mg(2+)</name>
        <dbReference type="ChEBI" id="CHEBI:18420"/>
    </ligand>
</feature>
<feature type="binding site" evidence="20">
    <location>
        <position position="615"/>
    </location>
    <ligand>
        <name>ATP</name>
        <dbReference type="ChEBI" id="CHEBI:30616"/>
    </ligand>
</feature>
<dbReference type="Pfam" id="PF16209">
    <property type="entry name" value="PhoLip_ATPase_N"/>
    <property type="match status" value="1"/>
</dbReference>
<dbReference type="SFLD" id="SFLDS00003">
    <property type="entry name" value="Haloacid_Dehalogenase"/>
    <property type="match status" value="1"/>
</dbReference>
<feature type="transmembrane region" description="Helical" evidence="22">
    <location>
        <begin position="905"/>
        <end position="923"/>
    </location>
</feature>
<dbReference type="CDD" id="cd02073">
    <property type="entry name" value="P-type_ATPase_APLT_Dnf-like"/>
    <property type="match status" value="1"/>
</dbReference>
<sequence length="1195" mass="135373">MEDPIELEIIMPSNSIAPTPSRVKSNQGESSSTQEDLGTRTFRFNDPMTQQKFLHNEISTGKYNFLTFLPLFLFEQFRKAFNIFFLIICVLQQIPGVSPTGQFTTIVPLTFILLVAALKEIIEDYKRHKADDAVNNRKVEVFRDGKFNEITWTQVLVGDIVKVVNGHFFPADLVLFSSSEPQAMCYIETANLDGETNLKIRQGLSATSMWQQSSQLNSMRGQIECEAPNRHLYDFTGNIKLDGNAERSIPLGPEQMLLRGAMLRNTQWIYGIVVYTGHESKLMKNAKRAPLKMSNVDRTTNMQIWFLMTVLIVISLASSIGSEIWKNQQPKRWYIYGDGTGAKGFFMELLTFIILYNNLVPISLLVTLEVVKFIQAIFINNDLEMYYAPTDTPAMARTSNLNEELGQVKYIFSDKTGTLTQNFMEFKLCSIAGVKYGNDFPEESSTFFEDEEFLKKLHNGRDGNRYVRDFVTMMSVCHTVVPERPRKTVEETTPNNRDDVDQKMDDDCIEYQSSSPDENAIVKAARAIGFVFYERTPNSVTIRALDKDESYDILNVLEFSSDRKRMSVIVRCPDGKIRLMCKGADNVIFERLCDESKFKDTTECHLREFAREGLRTLCFAQTVLDEAFYQEWNDGIYYEASTSVIDRDTKLAAAYELVEKDLELIGASAIEDKLQDGVPDAIATLAKADIKIWMLTGDKQETAINIAHSCHLITPSMSSIILSEGSLEGTRQTMNDAVNEIGHEFLRMENDIALVVTGATLKYALNPELQSMFLDLALSCKAVVCCRVSPMQKAEIVELVKTHCKAITLAIGDGANDVSMIQAAHVGIGISGNEGLQAANSSDYSIAQFAFLQKLLLVHGAWNYNRIAKCILFSFYKNICLYLIELWFAFFNGFSGQILFDRWTISFYNLFFTALPPFALGIFERTCSCKVMLKYPQLYSISQSAVKYNARVFWKMFLNSTVHSLMLFFLPALTLWNDIAFSNGMTGGYLFLGNFVYTYCVITVCLKAGLESSTWTIFTHIAVWGSMLFWLFFFGVYSHFFPAFPIGAEMLGQADNVLSCGIFWFGLLFFPITVLFRDLLWKVCRRRFMKSVVEEVQEMEMEHLDPSQTIMAAARQSLTEKAHLLKNMFGMASRTSQDDSESRFGLNEERARSSSVRSLPDANHGFAFSQEEGGVVSQSQLIRQYNTNVVKPLGT</sequence>
<dbReference type="NCBIfam" id="TIGR01494">
    <property type="entry name" value="ATPase_P-type"/>
    <property type="match status" value="2"/>
</dbReference>
<evidence type="ECO:0000256" key="22">
    <source>
        <dbReference type="RuleBase" id="RU362033"/>
    </source>
</evidence>
<dbReference type="Gene3D" id="3.40.50.1000">
    <property type="entry name" value="HAD superfamily/HAD-like"/>
    <property type="match status" value="1"/>
</dbReference>
<keyword evidence="6" id="KW-1003">Cell membrane</keyword>
<dbReference type="EMBL" id="LR783202">
    <property type="protein sequence ID" value="CAB3224701.1"/>
    <property type="molecule type" value="mRNA"/>
</dbReference>
<evidence type="ECO:0000256" key="19">
    <source>
        <dbReference type="PIRSR" id="PIRSR606539-1"/>
    </source>
</evidence>
<feature type="binding site" evidence="20">
    <location>
        <position position="698"/>
    </location>
    <ligand>
        <name>ATP</name>
        <dbReference type="ChEBI" id="CHEBI:30616"/>
    </ligand>
</feature>
<feature type="binding site" evidence="20">
    <location>
        <position position="816"/>
    </location>
    <ligand>
        <name>ATP</name>
        <dbReference type="ChEBI" id="CHEBI:30616"/>
    </ligand>
</feature>
<dbReference type="SFLD" id="SFLDF00027">
    <property type="entry name" value="p-type_atpase"/>
    <property type="match status" value="1"/>
</dbReference>
<evidence type="ECO:0000256" key="13">
    <source>
        <dbReference type="ARBA" id="ARBA00022967"/>
    </source>
</evidence>
<feature type="binding site" evidence="20">
    <location>
        <position position="787"/>
    </location>
    <ligand>
        <name>ATP</name>
        <dbReference type="ChEBI" id="CHEBI:30616"/>
    </ligand>
</feature>
<feature type="binding site" evidence="20">
    <location>
        <position position="416"/>
    </location>
    <ligand>
        <name>ATP</name>
        <dbReference type="ChEBI" id="CHEBI:30616"/>
    </ligand>
</feature>
<gene>
    <name evidence="27" type="primary">Atp8a1</name>
</gene>
<keyword evidence="14 22" id="KW-1133">Transmembrane helix</keyword>
<dbReference type="FunFam" id="3.40.50.1000:FF:000001">
    <property type="entry name" value="Phospholipid-transporting ATPase IC"/>
    <property type="match status" value="1"/>
</dbReference>
<dbReference type="GO" id="GO:0140326">
    <property type="term" value="F:ATPase-coupled intramembrane lipid transporter activity"/>
    <property type="evidence" value="ECO:0007669"/>
    <property type="project" value="UniProtKB-EC"/>
</dbReference>
<evidence type="ECO:0000256" key="17">
    <source>
        <dbReference type="ARBA" id="ARBA00034036"/>
    </source>
</evidence>
<evidence type="ECO:0000256" key="2">
    <source>
        <dbReference type="ARBA" id="ARBA00004141"/>
    </source>
</evidence>
<dbReference type="FunFam" id="3.40.50.1000:FF:000010">
    <property type="entry name" value="Phospholipid-transporting ATPase"/>
    <property type="match status" value="1"/>
</dbReference>
<feature type="transmembrane region" description="Helical" evidence="22">
    <location>
        <begin position="103"/>
        <end position="122"/>
    </location>
</feature>
<feature type="binding site" evidence="21">
    <location>
        <position position="817"/>
    </location>
    <ligand>
        <name>Mg(2+)</name>
        <dbReference type="ChEBI" id="CHEBI:18420"/>
    </ligand>
</feature>
<dbReference type="InterPro" id="IPR023214">
    <property type="entry name" value="HAD_sf"/>
</dbReference>
<evidence type="ECO:0000256" key="14">
    <source>
        <dbReference type="ARBA" id="ARBA00022989"/>
    </source>
</evidence>
<dbReference type="InterPro" id="IPR006539">
    <property type="entry name" value="P-type_ATPase_IV"/>
</dbReference>
<dbReference type="FunFam" id="3.40.1110.10:FF:000126">
    <property type="entry name" value="Phospholipid-transporting ATPase"/>
    <property type="match status" value="1"/>
</dbReference>
<name>A0A6F9D6H9_9ASCI</name>
<feature type="compositionally biased region" description="Basic and acidic residues" evidence="23">
    <location>
        <begin position="1136"/>
        <end position="1152"/>
    </location>
</feature>
<feature type="binding site" evidence="21">
    <location>
        <position position="414"/>
    </location>
    <ligand>
        <name>Mg(2+)</name>
        <dbReference type="ChEBI" id="CHEBI:18420"/>
    </ligand>
</feature>
<evidence type="ECO:0000256" key="5">
    <source>
        <dbReference type="ARBA" id="ARBA00008109"/>
    </source>
</evidence>
<dbReference type="SUPFAM" id="SSF81665">
    <property type="entry name" value="Calcium ATPase, transmembrane domain M"/>
    <property type="match status" value="1"/>
</dbReference>
<dbReference type="SUPFAM" id="SSF81660">
    <property type="entry name" value="Metal cation-transporting ATPase, ATP-binding domain N"/>
    <property type="match status" value="1"/>
</dbReference>
<dbReference type="InterPro" id="IPR059000">
    <property type="entry name" value="ATPase_P-type_domA"/>
</dbReference>
<feature type="binding site" evidence="20">
    <location>
        <position position="415"/>
    </location>
    <ligand>
        <name>ATP</name>
        <dbReference type="ChEBI" id="CHEBI:30616"/>
    </ligand>
</feature>
<comment type="catalytic activity">
    <reaction evidence="18">
        <text>a 1,2-diacyl-sn-glycero-3-phospho-L-serine(out) + ATP + H2O = a 1,2-diacyl-sn-glycero-3-phospho-L-serine(in) + ADP + phosphate + H(+)</text>
        <dbReference type="Rhea" id="RHEA:38567"/>
        <dbReference type="ChEBI" id="CHEBI:15377"/>
        <dbReference type="ChEBI" id="CHEBI:15378"/>
        <dbReference type="ChEBI" id="CHEBI:30616"/>
        <dbReference type="ChEBI" id="CHEBI:43474"/>
        <dbReference type="ChEBI" id="CHEBI:57262"/>
        <dbReference type="ChEBI" id="CHEBI:456216"/>
    </reaction>
    <physiologicalReaction direction="left-to-right" evidence="18">
        <dbReference type="Rhea" id="RHEA:38568"/>
    </physiologicalReaction>
</comment>
<feature type="active site" description="4-aspartylphosphate intermediate" evidence="19">
    <location>
        <position position="414"/>
    </location>
</feature>
<dbReference type="Gene3D" id="2.70.150.10">
    <property type="entry name" value="Calcium-transporting ATPase, cytoplasmic transduction domain A"/>
    <property type="match status" value="1"/>
</dbReference>
<evidence type="ECO:0000259" key="25">
    <source>
        <dbReference type="Pfam" id="PF16209"/>
    </source>
</evidence>
<accession>A0A6F9D6H9</accession>
<comment type="similarity">
    <text evidence="5 22">Belongs to the cation transport ATPase (P-type) (TC 3.A.3) family. Type IV subfamily.</text>
</comment>
<feature type="binding site" evidence="20">
    <location>
        <position position="817"/>
    </location>
    <ligand>
        <name>ATP</name>
        <dbReference type="ChEBI" id="CHEBI:30616"/>
    </ligand>
</feature>
<evidence type="ECO:0000256" key="3">
    <source>
        <dbReference type="ARBA" id="ARBA00004236"/>
    </source>
</evidence>
<dbReference type="InterPro" id="IPR001757">
    <property type="entry name" value="P_typ_ATPase"/>
</dbReference>
<reference evidence="27" key="1">
    <citation type="submission" date="2020-04" db="EMBL/GenBank/DDBJ databases">
        <authorList>
            <person name="Neveu A P."/>
        </authorList>
    </citation>
    <scope>NUCLEOTIDE SEQUENCE</scope>
    <source>
        <tissue evidence="27">Whole embryo</tissue>
    </source>
</reference>
<keyword evidence="7" id="KW-0597">Phosphoprotein</keyword>
<feature type="binding site" evidence="21">
    <location>
        <position position="813"/>
    </location>
    <ligand>
        <name>Mg(2+)</name>
        <dbReference type="ChEBI" id="CHEBI:18420"/>
    </ligand>
</feature>
<feature type="binding site" evidence="20">
    <location>
        <position position="697"/>
    </location>
    <ligand>
        <name>ATP</name>
        <dbReference type="ChEBI" id="CHEBI:30616"/>
    </ligand>
</feature>
<keyword evidence="12 21" id="KW-0460">Magnesium</keyword>
<evidence type="ECO:0000256" key="12">
    <source>
        <dbReference type="ARBA" id="ARBA00022842"/>
    </source>
</evidence>
<evidence type="ECO:0000313" key="27">
    <source>
        <dbReference type="EMBL" id="CAB3224701.1"/>
    </source>
</evidence>
<dbReference type="InterPro" id="IPR018303">
    <property type="entry name" value="ATPase_P-typ_P_site"/>
</dbReference>
<feature type="region of interest" description="Disordered" evidence="23">
    <location>
        <begin position="1133"/>
        <end position="1158"/>
    </location>
</feature>
<dbReference type="PRINTS" id="PR00119">
    <property type="entry name" value="CATATPASE"/>
</dbReference>
<dbReference type="GO" id="GO:0045332">
    <property type="term" value="P:phospholipid translocation"/>
    <property type="evidence" value="ECO:0007669"/>
    <property type="project" value="TreeGrafter"/>
</dbReference>
<evidence type="ECO:0000256" key="10">
    <source>
        <dbReference type="ARBA" id="ARBA00022741"/>
    </source>
</evidence>
<dbReference type="PANTHER" id="PTHR24092">
    <property type="entry name" value="PROBABLE PHOSPHOLIPID-TRANSPORTING ATPASE"/>
    <property type="match status" value="1"/>
</dbReference>
<evidence type="ECO:0000259" key="26">
    <source>
        <dbReference type="Pfam" id="PF16212"/>
    </source>
</evidence>
<feature type="binding site" evidence="20">
    <location>
        <position position="559"/>
    </location>
    <ligand>
        <name>ATP</name>
        <dbReference type="ChEBI" id="CHEBI:30616"/>
    </ligand>
</feature>
<evidence type="ECO:0000256" key="8">
    <source>
        <dbReference type="ARBA" id="ARBA00022692"/>
    </source>
</evidence>
<feature type="binding site" evidence="20">
    <location>
        <position position="696"/>
    </location>
    <ligand>
        <name>ATP</name>
        <dbReference type="ChEBI" id="CHEBI:30616"/>
    </ligand>
</feature>
<protein>
    <recommendedName>
        <fullName evidence="22">Phospholipid-transporting ATPase</fullName>
        <ecNumber evidence="22">7.6.2.1</ecNumber>
    </recommendedName>
</protein>
<feature type="region of interest" description="Disordered" evidence="23">
    <location>
        <begin position="15"/>
        <end position="36"/>
    </location>
</feature>
<keyword evidence="10 20" id="KW-0547">Nucleotide-binding</keyword>
<feature type="binding site" evidence="20">
    <location>
        <position position="414"/>
    </location>
    <ligand>
        <name>ATP</name>
        <dbReference type="ChEBI" id="CHEBI:30616"/>
    </ligand>
</feature>
<feature type="transmembrane region" description="Helical" evidence="22">
    <location>
        <begin position="1021"/>
        <end position="1041"/>
    </location>
</feature>
<evidence type="ECO:0000256" key="15">
    <source>
        <dbReference type="ARBA" id="ARBA00023034"/>
    </source>
</evidence>
<evidence type="ECO:0000256" key="1">
    <source>
        <dbReference type="ARBA" id="ARBA00001946"/>
    </source>
</evidence>
<comment type="subcellular location">
    <subcellularLocation>
        <location evidence="3">Cell membrane</location>
    </subcellularLocation>
    <subcellularLocation>
        <location evidence="4">Golgi apparatus</location>
    </subcellularLocation>
    <subcellularLocation>
        <location evidence="2 22">Membrane</location>
        <topology evidence="2 22">Multi-pass membrane protein</topology>
    </subcellularLocation>
</comment>
<proteinExistence type="evidence at transcript level"/>
<feature type="transmembrane region" description="Helical" evidence="22">
    <location>
        <begin position="1061"/>
        <end position="1080"/>
    </location>
</feature>
<feature type="binding site" evidence="20">
    <location>
        <position position="582"/>
    </location>
    <ligand>
        <name>ATP</name>
        <dbReference type="ChEBI" id="CHEBI:30616"/>
    </ligand>
</feature>
<dbReference type="Pfam" id="PF13246">
    <property type="entry name" value="Cation_ATPase"/>
    <property type="match status" value="1"/>
</dbReference>
<comment type="cofactor">
    <cofactor evidence="1 21">
        <name>Mg(2+)</name>
        <dbReference type="ChEBI" id="CHEBI:18420"/>
    </cofactor>
</comment>
<dbReference type="InterPro" id="IPR008250">
    <property type="entry name" value="ATPase_P-typ_transduc_dom_A_sf"/>
</dbReference>
<dbReference type="FunFam" id="2.70.150.10:FF:000021">
    <property type="entry name" value="Phospholipid-transporting ATPase"/>
    <property type="match status" value="1"/>
</dbReference>
<evidence type="ECO:0000256" key="20">
    <source>
        <dbReference type="PIRSR" id="PIRSR606539-2"/>
    </source>
</evidence>
<dbReference type="Pfam" id="PF16212">
    <property type="entry name" value="PhoLip_ATPase_C"/>
    <property type="match status" value="1"/>
</dbReference>
<dbReference type="Pfam" id="PF00122">
    <property type="entry name" value="E1-E2_ATPase"/>
    <property type="match status" value="1"/>
</dbReference>